<dbReference type="PANTHER" id="PTHR11227">
    <property type="entry name" value="WD-REPEAT PROTEIN INTERACTING WITH PHOSPHOINOSIDES WIPI -RELATED"/>
    <property type="match status" value="1"/>
</dbReference>
<evidence type="ECO:0000256" key="6">
    <source>
        <dbReference type="ARBA" id="ARBA00023136"/>
    </source>
</evidence>
<dbReference type="Pfam" id="PF21032">
    <property type="entry name" value="PROPPIN"/>
    <property type="match status" value="1"/>
</dbReference>
<comment type="subcellular location">
    <subcellularLocation>
        <location evidence="1">Endomembrane system</location>
        <topology evidence="1">Peripheral membrane protein</topology>
    </subcellularLocation>
</comment>
<dbReference type="InterPro" id="IPR036322">
    <property type="entry name" value="WD40_repeat_dom_sf"/>
</dbReference>
<dbReference type="GO" id="GO:0034497">
    <property type="term" value="P:protein localization to phagophore assembly site"/>
    <property type="evidence" value="ECO:0007669"/>
    <property type="project" value="UniProtKB-ARBA"/>
</dbReference>
<dbReference type="EMBL" id="JABXBU010000001">
    <property type="protein sequence ID" value="KAF8795606.1"/>
    <property type="molecule type" value="Genomic_DNA"/>
</dbReference>
<dbReference type="InterPro" id="IPR015943">
    <property type="entry name" value="WD40/YVTN_repeat-like_dom_sf"/>
</dbReference>
<reference evidence="9" key="1">
    <citation type="journal article" date="2020" name="bioRxiv">
        <title>Chromosome-level reference genome of the European wasp spider Argiope bruennichi: a resource for studies on range expansion and evolutionary adaptation.</title>
        <authorList>
            <person name="Sheffer M.M."/>
            <person name="Hoppe A."/>
            <person name="Krehenwinkel H."/>
            <person name="Uhl G."/>
            <person name="Kuss A.W."/>
            <person name="Jensen L."/>
            <person name="Jensen C."/>
            <person name="Gillespie R.G."/>
            <person name="Hoff K.J."/>
            <person name="Prost S."/>
        </authorList>
    </citation>
    <scope>NUCLEOTIDE SEQUENCE</scope>
</reference>
<dbReference type="AlphaFoldDB" id="A0A8T0FY26"/>
<proteinExistence type="inferred from homology"/>
<dbReference type="Proteomes" id="UP000807504">
    <property type="component" value="Unassembled WGS sequence"/>
</dbReference>
<dbReference type="GO" id="GO:0000407">
    <property type="term" value="C:phagophore assembly site"/>
    <property type="evidence" value="ECO:0007669"/>
    <property type="project" value="UniProtKB-ARBA"/>
</dbReference>
<dbReference type="GO" id="GO:0006950">
    <property type="term" value="P:response to stress"/>
    <property type="evidence" value="ECO:0007669"/>
    <property type="project" value="UniProtKB-ARBA"/>
</dbReference>
<evidence type="ECO:0000256" key="3">
    <source>
        <dbReference type="ARBA" id="ARBA00022737"/>
    </source>
</evidence>
<keyword evidence="5" id="KW-0446">Lipid-binding</keyword>
<name>A0A8T0FY26_ARGBR</name>
<keyword evidence="6" id="KW-0472">Membrane</keyword>
<dbReference type="InterPro" id="IPR001680">
    <property type="entry name" value="WD40_rpt"/>
</dbReference>
<dbReference type="InterPro" id="IPR048720">
    <property type="entry name" value="PROPPIN"/>
</dbReference>
<keyword evidence="2" id="KW-0853">WD repeat</keyword>
<keyword evidence="10" id="KW-1185">Reference proteome</keyword>
<dbReference type="GO" id="GO:0032266">
    <property type="term" value="F:phosphatidylinositol-3-phosphate binding"/>
    <property type="evidence" value="ECO:0007669"/>
    <property type="project" value="UniProtKB-ARBA"/>
</dbReference>
<sequence>MNLFEPTEDSSGEVLFVNFNQDCTSLAVGTKKGYKLYSFNHLDELEVIHTNETEDIRIIERLFSSSLVALVTISSPRKLKVCHFKKGTEICNYSYSNTILAVKLNRQRLVVCLVESLYIHNIRDMKVLHTIRDTPPNPAGLCVLSISNEHNFLAYPGSSSIGEVQIFDALNLQAKSMIPAHDNPLAAMAFDPTGTKLATASEKGTVIRVFNVLDGTKLYEFRRGVKRCVRIYSLSFSEDSRFLSASSNTETVHIFRLDELKDIKPSEEPQSWLGYFGKAIVQSASYLPTQVADMLYQGRSFATVHLPFSGLRNICALATIDKIPRVLVVSGEGILYILDVEPIEGGDCTLVKTHNLLDSDDESLDGSRSKDSPETPVDSPSARRPFQPGGTSYAAIVRGAEAGTAQESEQECKAPITARNDYENDFPPMVSKVDQ</sequence>
<evidence type="ECO:0000256" key="5">
    <source>
        <dbReference type="ARBA" id="ARBA00023121"/>
    </source>
</evidence>
<dbReference type="GO" id="GO:0012505">
    <property type="term" value="C:endomembrane system"/>
    <property type="evidence" value="ECO:0007669"/>
    <property type="project" value="UniProtKB-SubCell"/>
</dbReference>
<organism evidence="9 10">
    <name type="scientific">Argiope bruennichi</name>
    <name type="common">Wasp spider</name>
    <name type="synonym">Aranea bruennichi</name>
    <dbReference type="NCBI Taxonomy" id="94029"/>
    <lineage>
        <taxon>Eukaryota</taxon>
        <taxon>Metazoa</taxon>
        <taxon>Ecdysozoa</taxon>
        <taxon>Arthropoda</taxon>
        <taxon>Chelicerata</taxon>
        <taxon>Arachnida</taxon>
        <taxon>Araneae</taxon>
        <taxon>Araneomorphae</taxon>
        <taxon>Entelegynae</taxon>
        <taxon>Araneoidea</taxon>
        <taxon>Araneidae</taxon>
        <taxon>Argiope</taxon>
    </lineage>
</organism>
<dbReference type="OrthoDB" id="1667587at2759"/>
<dbReference type="SUPFAM" id="SSF50978">
    <property type="entry name" value="WD40 repeat-like"/>
    <property type="match status" value="1"/>
</dbReference>
<keyword evidence="4" id="KW-0072">Autophagy</keyword>
<evidence type="ECO:0000256" key="2">
    <source>
        <dbReference type="ARBA" id="ARBA00022574"/>
    </source>
</evidence>
<protein>
    <submittedName>
        <fullName evidence="9">WD repeat domain phosphoinositide-interacting like protein</fullName>
    </submittedName>
</protein>
<evidence type="ECO:0000313" key="9">
    <source>
        <dbReference type="EMBL" id="KAF8795606.1"/>
    </source>
</evidence>
<reference evidence="9" key="2">
    <citation type="submission" date="2020-06" db="EMBL/GenBank/DDBJ databases">
        <authorList>
            <person name="Sheffer M."/>
        </authorList>
    </citation>
    <scope>NUCLEOTIDE SEQUENCE</scope>
</reference>
<comment type="similarity">
    <text evidence="7">Belongs to the WD repeat PROPPIN family.</text>
</comment>
<feature type="region of interest" description="Disordered" evidence="8">
    <location>
        <begin position="359"/>
        <end position="390"/>
    </location>
</feature>
<gene>
    <name evidence="9" type="ORF">HNY73_000092</name>
</gene>
<evidence type="ECO:0000256" key="7">
    <source>
        <dbReference type="ARBA" id="ARBA00025740"/>
    </source>
</evidence>
<keyword evidence="3" id="KW-0677">Repeat</keyword>
<evidence type="ECO:0000256" key="1">
    <source>
        <dbReference type="ARBA" id="ARBA00004184"/>
    </source>
</evidence>
<accession>A0A8T0FY26</accession>
<dbReference type="SMART" id="SM00320">
    <property type="entry name" value="WD40"/>
    <property type="match status" value="2"/>
</dbReference>
<dbReference type="Gene3D" id="2.130.10.10">
    <property type="entry name" value="YVTN repeat-like/Quinoprotein amine dehydrogenase"/>
    <property type="match status" value="1"/>
</dbReference>
<dbReference type="OMA" id="NIAILEM"/>
<evidence type="ECO:0000313" key="10">
    <source>
        <dbReference type="Proteomes" id="UP000807504"/>
    </source>
</evidence>
<comment type="caution">
    <text evidence="9">The sequence shown here is derived from an EMBL/GenBank/DDBJ whole genome shotgun (WGS) entry which is preliminary data.</text>
</comment>
<evidence type="ECO:0000256" key="4">
    <source>
        <dbReference type="ARBA" id="ARBA00023006"/>
    </source>
</evidence>
<evidence type="ECO:0000256" key="8">
    <source>
        <dbReference type="SAM" id="MobiDB-lite"/>
    </source>
</evidence>
<dbReference type="FunFam" id="2.130.10.10:FF:000145">
    <property type="entry name" value="WD repeat domain phosphoinositide-interacting protein 2"/>
    <property type="match status" value="1"/>
</dbReference>